<dbReference type="Gene3D" id="2.170.130.10">
    <property type="entry name" value="TonB-dependent receptor, plug domain"/>
    <property type="match status" value="1"/>
</dbReference>
<dbReference type="SUPFAM" id="SSF49464">
    <property type="entry name" value="Carboxypeptidase regulatory domain-like"/>
    <property type="match status" value="1"/>
</dbReference>
<dbReference type="InterPro" id="IPR039426">
    <property type="entry name" value="TonB-dep_rcpt-like"/>
</dbReference>
<comment type="similarity">
    <text evidence="7">Belongs to the TonB-dependent receptor family.</text>
</comment>
<keyword evidence="5 7" id="KW-0472">Membrane</keyword>
<dbReference type="NCBIfam" id="TIGR04056">
    <property type="entry name" value="OMP_RagA_SusC"/>
    <property type="match status" value="1"/>
</dbReference>
<dbReference type="RefSeq" id="WP_039481795.1">
    <property type="nucleotide sequence ID" value="NZ_JSYN01000036.1"/>
</dbReference>
<evidence type="ECO:0000256" key="7">
    <source>
        <dbReference type="PROSITE-ProRule" id="PRU01360"/>
    </source>
</evidence>
<evidence type="ECO:0000256" key="4">
    <source>
        <dbReference type="ARBA" id="ARBA00022692"/>
    </source>
</evidence>
<dbReference type="PROSITE" id="PS52016">
    <property type="entry name" value="TONB_DEPENDENT_REC_3"/>
    <property type="match status" value="1"/>
</dbReference>
<keyword evidence="3 7" id="KW-1134">Transmembrane beta strand</keyword>
<keyword evidence="8" id="KW-0732">Signal</keyword>
<evidence type="ECO:0000256" key="2">
    <source>
        <dbReference type="ARBA" id="ARBA00022448"/>
    </source>
</evidence>
<dbReference type="Pfam" id="PF07715">
    <property type="entry name" value="Plug"/>
    <property type="match status" value="1"/>
</dbReference>
<dbReference type="InterPro" id="IPR008969">
    <property type="entry name" value="CarboxyPept-like_regulatory"/>
</dbReference>
<proteinExistence type="inferred from homology"/>
<dbReference type="SUPFAM" id="SSF56935">
    <property type="entry name" value="Porins"/>
    <property type="match status" value="1"/>
</dbReference>
<dbReference type="InterPro" id="IPR023997">
    <property type="entry name" value="TonB-dep_OMP_SusC/RagA_CS"/>
</dbReference>
<dbReference type="Pfam" id="PF13715">
    <property type="entry name" value="CarbopepD_reg_2"/>
    <property type="match status" value="1"/>
</dbReference>
<evidence type="ECO:0000259" key="9">
    <source>
        <dbReference type="Pfam" id="PF07715"/>
    </source>
</evidence>
<evidence type="ECO:0000313" key="11">
    <source>
        <dbReference type="Proteomes" id="UP000031246"/>
    </source>
</evidence>
<dbReference type="Gene3D" id="2.40.170.20">
    <property type="entry name" value="TonB-dependent receptor, beta-barrel domain"/>
    <property type="match status" value="1"/>
</dbReference>
<feature type="chain" id="PRO_5002130556" description="TonB-dependent receptor plug domain-containing protein" evidence="8">
    <location>
        <begin position="27"/>
        <end position="1087"/>
    </location>
</feature>
<gene>
    <name evidence="10" type="ORF">OC25_23735</name>
</gene>
<dbReference type="EMBL" id="JSYN01000036">
    <property type="protein sequence ID" value="KIA91036.1"/>
    <property type="molecule type" value="Genomic_DNA"/>
</dbReference>
<protein>
    <recommendedName>
        <fullName evidence="9">TonB-dependent receptor plug domain-containing protein</fullName>
    </recommendedName>
</protein>
<name>A0A0C1D2D7_9SPHI</name>
<dbReference type="AlphaFoldDB" id="A0A0C1D2D7"/>
<reference evidence="10 11" key="1">
    <citation type="submission" date="2014-10" db="EMBL/GenBank/DDBJ databases">
        <title>Pedobacter Kyungheensis.</title>
        <authorList>
            <person name="Anderson B.M."/>
            <person name="Newman J.D."/>
        </authorList>
    </citation>
    <scope>NUCLEOTIDE SEQUENCE [LARGE SCALE GENOMIC DNA]</scope>
    <source>
        <strain evidence="10 11">KACC 16221</strain>
    </source>
</reference>
<evidence type="ECO:0000313" key="10">
    <source>
        <dbReference type="EMBL" id="KIA91036.1"/>
    </source>
</evidence>
<keyword evidence="6 7" id="KW-0998">Cell outer membrane</keyword>
<dbReference type="Gene3D" id="2.60.40.1120">
    <property type="entry name" value="Carboxypeptidase-like, regulatory domain"/>
    <property type="match status" value="1"/>
</dbReference>
<comment type="subcellular location">
    <subcellularLocation>
        <location evidence="1 7">Cell outer membrane</location>
        <topology evidence="1 7">Multi-pass membrane protein</topology>
    </subcellularLocation>
</comment>
<dbReference type="InterPro" id="IPR012910">
    <property type="entry name" value="Plug_dom"/>
</dbReference>
<evidence type="ECO:0000256" key="3">
    <source>
        <dbReference type="ARBA" id="ARBA00022452"/>
    </source>
</evidence>
<organism evidence="10 11">
    <name type="scientific">Pedobacter kyungheensis</name>
    <dbReference type="NCBI Taxonomy" id="1069985"/>
    <lineage>
        <taxon>Bacteria</taxon>
        <taxon>Pseudomonadati</taxon>
        <taxon>Bacteroidota</taxon>
        <taxon>Sphingobacteriia</taxon>
        <taxon>Sphingobacteriales</taxon>
        <taxon>Sphingobacteriaceae</taxon>
        <taxon>Pedobacter</taxon>
    </lineage>
</organism>
<keyword evidence="2 7" id="KW-0813">Transport</keyword>
<evidence type="ECO:0000256" key="1">
    <source>
        <dbReference type="ARBA" id="ARBA00004571"/>
    </source>
</evidence>
<sequence length="1087" mass="119452">MHNFTIIKKGISLVLFGLMLSAVAFAQQTDTSTKDSAQYSTDTTTVKVKQKKLVGQKITGVVVDGYTNKPINGVKLTVTDFSGALTDNNGKFTIIVPDYNATLLVSFTNYHTKLLPVHKGKLATIKIYPSNYNSLFTEVTLPASTQNLARSSAALSYLNPQGGWAVNSETPDSYLQGRMAGVNAIRRSGTPGIGADVFVRGFTSLYATNQPLYVVDGMPYDANSYGTSLTTGHRNNPLQFIDVRDIENITLIKDASAAAVYGTKAANGVMLITTSHAKDLATLIDFSAYTGVNLKPKNINVMGVDDFRSYLSDVLKSQGLSASAIAAKPYMNDDPNPANNANYPMYHQNTNWQDQVFKTSIDQSYFLKVSGGDNIAKYALSAGYSADKGVIDSTSNNKYSMRFNSDLNLTKKLTGNTNLSFTYTEQRLKDQGLSPNSNPVFLSLVKAPFLAVNEISSTGAVSPNLADADTLGVSNPRALIEKGLNQKKAYRFFGNINFDYAFNKTFKLSNLTGVTYDKTQETLFIPRKGVTNEVLPTTIGDSKLGTQVIRYFSVFDDLHLSFDRRFDKGHTLHAALGTRYTSAKSEQDYAIGYNSATDVLISIGNSNAALRYFGGDIGKWSNLNSYLTADYNYKDKYYLSLNAAVDQSSRFGRRDISSSVRYIGGYGLDILGNKSAILPAVSGAWLISSESFMHNYKYIDLLKFRMSYGLVGNDDIGNYNNRQYYISQNLLGLQGVVRGNIANPGIQWESIAKFNTGLDASFFNERLSFSLDYYIHTTNKMLAYVPVPAIGGINSYIDNQAGMRTSGLDFGLNGRILNKTFKWDIGVNLGTYKNKVNSLPGGTDILTNYANGTYLTRVGQTANLFYGQRTNGVYASTAEATAAGLSIRNSAGVLVPFTGGDTKFIDTNGDKIINDADRVVIGNPNPDLYGSINNTFSYKNWSLDVLFTFVTGNDIYNYTRSMLESGNSYYNQTDIMRNRWRGEGQVTNVPKASYGDPMGNAQFSDRWIEDGSYLRLRTVNLTYNVPLKGRSIKYARLYATANNVFTLTNYLGYDPELSATGSIFTQGVDTTLEPQFRSFQLGVRIGL</sequence>
<dbReference type="InterPro" id="IPR036942">
    <property type="entry name" value="Beta-barrel_TonB_sf"/>
</dbReference>
<accession>A0A0C1D2D7</accession>
<feature type="signal peptide" evidence="8">
    <location>
        <begin position="1"/>
        <end position="26"/>
    </location>
</feature>
<dbReference type="InterPro" id="IPR023996">
    <property type="entry name" value="TonB-dep_OMP_SusC/RagA"/>
</dbReference>
<dbReference type="OrthoDB" id="830178at2"/>
<keyword evidence="11" id="KW-1185">Reference proteome</keyword>
<dbReference type="NCBIfam" id="TIGR04057">
    <property type="entry name" value="SusC_RagA_signa"/>
    <property type="match status" value="1"/>
</dbReference>
<evidence type="ECO:0000256" key="6">
    <source>
        <dbReference type="ARBA" id="ARBA00023237"/>
    </source>
</evidence>
<dbReference type="InterPro" id="IPR037066">
    <property type="entry name" value="Plug_dom_sf"/>
</dbReference>
<evidence type="ECO:0000256" key="5">
    <source>
        <dbReference type="ARBA" id="ARBA00023136"/>
    </source>
</evidence>
<feature type="domain" description="TonB-dependent receptor plug" evidence="9">
    <location>
        <begin position="169"/>
        <end position="269"/>
    </location>
</feature>
<dbReference type="Proteomes" id="UP000031246">
    <property type="component" value="Unassembled WGS sequence"/>
</dbReference>
<keyword evidence="4 7" id="KW-0812">Transmembrane</keyword>
<comment type="caution">
    <text evidence="10">The sequence shown here is derived from an EMBL/GenBank/DDBJ whole genome shotgun (WGS) entry which is preliminary data.</text>
</comment>
<evidence type="ECO:0000256" key="8">
    <source>
        <dbReference type="SAM" id="SignalP"/>
    </source>
</evidence>
<dbReference type="GO" id="GO:0009279">
    <property type="term" value="C:cell outer membrane"/>
    <property type="evidence" value="ECO:0007669"/>
    <property type="project" value="UniProtKB-SubCell"/>
</dbReference>